<evidence type="ECO:0000256" key="1">
    <source>
        <dbReference type="SAM" id="MobiDB-lite"/>
    </source>
</evidence>
<sequence>MDKSSQVAFNGSAKSEGAGAKSQPGQAQHTSPSILAYMAAVSNGDAPINTLLQLHGPEAEIAARRTKVSREVEEAMAKLNQEKN</sequence>
<reference evidence="2 3" key="1">
    <citation type="journal article" date="2024" name="Front Chem Biol">
        <title>Unveiling the potential of Daldinia eschscholtzii MFLUCC 19-0629 through bioactivity and bioinformatics studies for enhanced sustainable agriculture production.</title>
        <authorList>
            <person name="Brooks S."/>
            <person name="Weaver J.A."/>
            <person name="Klomchit A."/>
            <person name="Alharthi S.A."/>
            <person name="Onlamun T."/>
            <person name="Nurani R."/>
            <person name="Vong T.K."/>
            <person name="Alberti F."/>
            <person name="Greco C."/>
        </authorList>
    </citation>
    <scope>NUCLEOTIDE SEQUENCE [LARGE SCALE GENOMIC DNA]</scope>
    <source>
        <strain evidence="2">MFLUCC 19-0629</strain>
    </source>
</reference>
<dbReference type="AlphaFoldDB" id="A0AAX6MT57"/>
<gene>
    <name evidence="2" type="ORF">Daesc_003495</name>
</gene>
<dbReference type="EMBL" id="JBANMG010000003">
    <property type="protein sequence ID" value="KAK6955850.1"/>
    <property type="molecule type" value="Genomic_DNA"/>
</dbReference>
<proteinExistence type="predicted"/>
<organism evidence="2 3">
    <name type="scientific">Daldinia eschscholtzii</name>
    <dbReference type="NCBI Taxonomy" id="292717"/>
    <lineage>
        <taxon>Eukaryota</taxon>
        <taxon>Fungi</taxon>
        <taxon>Dikarya</taxon>
        <taxon>Ascomycota</taxon>
        <taxon>Pezizomycotina</taxon>
        <taxon>Sordariomycetes</taxon>
        <taxon>Xylariomycetidae</taxon>
        <taxon>Xylariales</taxon>
        <taxon>Hypoxylaceae</taxon>
        <taxon>Daldinia</taxon>
    </lineage>
</organism>
<accession>A0AAX6MT57</accession>
<comment type="caution">
    <text evidence="2">The sequence shown here is derived from an EMBL/GenBank/DDBJ whole genome shotgun (WGS) entry which is preliminary data.</text>
</comment>
<feature type="region of interest" description="Disordered" evidence="1">
    <location>
        <begin position="1"/>
        <end position="31"/>
    </location>
</feature>
<name>A0AAX6MT57_9PEZI</name>
<evidence type="ECO:0000313" key="3">
    <source>
        <dbReference type="Proteomes" id="UP001369815"/>
    </source>
</evidence>
<protein>
    <submittedName>
        <fullName evidence="2">Uncharacterized protein</fullName>
    </submittedName>
</protein>
<dbReference type="Proteomes" id="UP001369815">
    <property type="component" value="Unassembled WGS sequence"/>
</dbReference>
<keyword evidence="3" id="KW-1185">Reference proteome</keyword>
<feature type="compositionally biased region" description="Polar residues" evidence="1">
    <location>
        <begin position="1"/>
        <end position="13"/>
    </location>
</feature>
<evidence type="ECO:0000313" key="2">
    <source>
        <dbReference type="EMBL" id="KAK6955850.1"/>
    </source>
</evidence>